<keyword evidence="2" id="KW-1185">Reference proteome</keyword>
<evidence type="ECO:0000313" key="2">
    <source>
        <dbReference type="Proteomes" id="UP001629235"/>
    </source>
</evidence>
<sequence>MSDIVARLSNGHPAAASLRGIYSICSAHPWVLAAAMEQAREDGTPLLIESTSNQVDQFGGYTGMKPADFVRFVQSIADDVGFAREHLILGGDHLGPNAWRSLPAEEAMTRAEALIDAYVSAGYTKIHLDTSMACGGDPERLSDSVVAERAARLCAVAEAAAARLAIGKAPVYVVGTEVPVPGGASETLNTVDVTSREAALETVAVHREAWRARKLDDAWQRVIALVVQPGVEFDHTKVIDYRPELATGLSHALKDMPGMVFEAHSTDYQKPEALDALVRDGFAILKVGPGVTFALREALYALADIEAALLPDLLPDSDRSALRNVVEAVMLRRPGNWEKYYHGDARTMRLLRTYSYSDRVRYYWADPEIDAAARKLLSNLANVTIPENLLGQFLPTQYWEVRRGAIDGSPESIVRSKVRDVIRSYAKACGAECASSDA</sequence>
<name>A0ACC7NBF0_9BURK</name>
<dbReference type="Proteomes" id="UP001629235">
    <property type="component" value="Unassembled WGS sequence"/>
</dbReference>
<gene>
    <name evidence="1" type="ORF">PQR01_12805</name>
</gene>
<organism evidence="1 2">
    <name type="scientific">Paraburkholderia rhynchosiae</name>
    <dbReference type="NCBI Taxonomy" id="487049"/>
    <lineage>
        <taxon>Bacteria</taxon>
        <taxon>Pseudomonadati</taxon>
        <taxon>Pseudomonadota</taxon>
        <taxon>Betaproteobacteria</taxon>
        <taxon>Burkholderiales</taxon>
        <taxon>Burkholderiaceae</taxon>
        <taxon>Paraburkholderia</taxon>
    </lineage>
</organism>
<proteinExistence type="predicted"/>
<dbReference type="EC" id="4.1.2.40" evidence="1"/>
<protein>
    <submittedName>
        <fullName evidence="1">D-tagatose-bisphosphate aldolase, class II, non-catalytic subunit</fullName>
        <ecNumber evidence="1">4.1.2.40</ecNumber>
    </submittedName>
</protein>
<evidence type="ECO:0000313" key="1">
    <source>
        <dbReference type="EMBL" id="MFM0104335.1"/>
    </source>
</evidence>
<comment type="caution">
    <text evidence="1">The sequence shown here is derived from an EMBL/GenBank/DDBJ whole genome shotgun (WGS) entry which is preliminary data.</text>
</comment>
<keyword evidence="1" id="KW-0456">Lyase</keyword>
<accession>A0ACC7NBF0</accession>
<reference evidence="1 2" key="1">
    <citation type="journal article" date="2024" name="Chem. Sci.">
        <title>Discovery of megapolipeptins by genome mining of a Burkholderiales bacteria collection.</title>
        <authorList>
            <person name="Paulo B.S."/>
            <person name="Recchia M.J.J."/>
            <person name="Lee S."/>
            <person name="Fergusson C.H."/>
            <person name="Romanowski S.B."/>
            <person name="Hernandez A."/>
            <person name="Krull N."/>
            <person name="Liu D.Y."/>
            <person name="Cavanagh H."/>
            <person name="Bos A."/>
            <person name="Gray C.A."/>
            <person name="Murphy B.T."/>
            <person name="Linington R.G."/>
            <person name="Eustaquio A.S."/>
        </authorList>
    </citation>
    <scope>NUCLEOTIDE SEQUENCE [LARGE SCALE GENOMIC DNA]</scope>
    <source>
        <strain evidence="1 2">RL18-126-BIB-B</strain>
    </source>
</reference>
<dbReference type="EMBL" id="JAQQDW010000020">
    <property type="protein sequence ID" value="MFM0104335.1"/>
    <property type="molecule type" value="Genomic_DNA"/>
</dbReference>